<dbReference type="EMBL" id="MN739011">
    <property type="protein sequence ID" value="QHT34942.1"/>
    <property type="molecule type" value="Genomic_DNA"/>
</dbReference>
<name>A0A6C0F1M5_9ZZZZ</name>
<keyword evidence="1" id="KW-1133">Transmembrane helix</keyword>
<sequence>MRVVPIIFLIVIFSLVLIVSAFMQTRETMQTKGVDTKNKCPSILVKKGNELVLYDDMKNEIYRFTSLDEYIDYLKNERARGIDCPVLFLQSENDTQGNNVFRIRPDVFNQEGGSSPVTVAPIIDANRASKIYNVNNYPGFDPDGLQIGVYSKIDAVHDSTEKSKVSDNPMDLNWGGVEYTQKSIDSGKYEENEITRPSYFNPKTQFFPELYKEYKNPKSYVSSDLSP</sequence>
<accession>A0A6C0F1M5</accession>
<protein>
    <submittedName>
        <fullName evidence="2">Uncharacterized protein</fullName>
    </submittedName>
</protein>
<evidence type="ECO:0000256" key="1">
    <source>
        <dbReference type="SAM" id="Phobius"/>
    </source>
</evidence>
<proteinExistence type="predicted"/>
<organism evidence="2">
    <name type="scientific">viral metagenome</name>
    <dbReference type="NCBI Taxonomy" id="1070528"/>
    <lineage>
        <taxon>unclassified sequences</taxon>
        <taxon>metagenomes</taxon>
        <taxon>organismal metagenomes</taxon>
    </lineage>
</organism>
<feature type="transmembrane region" description="Helical" evidence="1">
    <location>
        <begin position="6"/>
        <end position="23"/>
    </location>
</feature>
<keyword evidence="1" id="KW-0812">Transmembrane</keyword>
<keyword evidence="1" id="KW-0472">Membrane</keyword>
<dbReference type="AlphaFoldDB" id="A0A6C0F1M5"/>
<evidence type="ECO:0000313" key="2">
    <source>
        <dbReference type="EMBL" id="QHT34942.1"/>
    </source>
</evidence>
<reference evidence="2" key="1">
    <citation type="journal article" date="2020" name="Nature">
        <title>Giant virus diversity and host interactions through global metagenomics.</title>
        <authorList>
            <person name="Schulz F."/>
            <person name="Roux S."/>
            <person name="Paez-Espino D."/>
            <person name="Jungbluth S."/>
            <person name="Walsh D.A."/>
            <person name="Denef V.J."/>
            <person name="McMahon K.D."/>
            <person name="Konstantinidis K.T."/>
            <person name="Eloe-Fadrosh E.A."/>
            <person name="Kyrpides N.C."/>
            <person name="Woyke T."/>
        </authorList>
    </citation>
    <scope>NUCLEOTIDE SEQUENCE</scope>
    <source>
        <strain evidence="2">GVMAG-M-3300009180-1</strain>
    </source>
</reference>